<keyword evidence="1" id="KW-0732">Signal</keyword>
<dbReference type="Gene3D" id="2.180.10.10">
    <property type="entry name" value="RHS repeat-associated core"/>
    <property type="match status" value="2"/>
</dbReference>
<accession>A0ABP1EIW9</accession>
<evidence type="ECO:0000259" key="2">
    <source>
        <dbReference type="Pfam" id="PF20041"/>
    </source>
</evidence>
<reference evidence="3 4" key="1">
    <citation type="submission" date="2024-05" db="EMBL/GenBank/DDBJ databases">
        <authorList>
            <person name="Duchaud E."/>
        </authorList>
    </citation>
    <scope>NUCLEOTIDE SEQUENCE [LARGE SCALE GENOMIC DNA]</scope>
    <source>
        <strain evidence="3">Ena-SAMPLE-TAB-13-05-2024-13:56:06:370-140302</strain>
    </source>
</reference>
<gene>
    <name evidence="3" type="ORF">T190607A01A_11111</name>
</gene>
<comment type="caution">
    <text evidence="3">The sequence shown here is derived from an EMBL/GenBank/DDBJ whole genome shotgun (WGS) entry which is preliminary data.</text>
</comment>
<dbReference type="EMBL" id="CAXIXY010000003">
    <property type="protein sequence ID" value="CAL2080928.1"/>
    <property type="molecule type" value="Genomic_DNA"/>
</dbReference>
<evidence type="ECO:0000313" key="4">
    <source>
        <dbReference type="Proteomes" id="UP001497416"/>
    </source>
</evidence>
<dbReference type="InterPro" id="IPR022385">
    <property type="entry name" value="Rhs_assc_core"/>
</dbReference>
<proteinExistence type="predicted"/>
<sequence>MKKLLLTLLLIVPLVGFSQSQNENYVISRTYKDTLRTQQVGHDKNKVMTNIQYFDGLGRLKQSIGLEAGGKTISSNIMPLDWTSGNIGSTNFYNRIGSDPENRIISGTTPFGETDLLWECIPDAISNADGGWNTDYFEIDNTKSYRYSIWVKKNKTGITAQGRTYHGIQNVDNLDGNANGNPYFTHLLLPNANTWYLLVGVIHPHSYRGANTGISGVYDINGNKLAGGNEFRWRSDNTQTRLRSYLFYTTDTSVRQYFWSPLFQEIDGSEASIDDIVNRSSTLVGEEKIKDIVTHVSYDNLGRQTKEYLPFSNGVNNANIRTGDVGLATQKYYGQKYAEDFAGVSLPGDINAYSEKSFDNSPLNRVMKQGAPGKDWKLGNNHEIRLDYQTNLKTEVRKFYVTTSFANNTYTPTLQLNTASTNNIGFYEEGELFKSITKDENWTSGLDHTTEEFKNKQGQVILKRTYNNNERHDTYYIYDDFGNLTYVLPPKMNGTTSSLSTVRSMLNNLGYQYKYDHLNRLVEKKIPGKGWEYIVYDKLDRPVMTRDTNLKAKNRWLYTKYDHLGRVAFTGEHYDPTARINMQILAETSPAYVQNVVRKTSSSVVGGTSVFYTNNTIPIGIREIYTINYYDTYVDLPSGLSNTVTTSYGEKSTTNTKGLPTVSKVKVLETSNWITTVTYYDDKARPIYVYSKNDYLNTIDIVESKLDYLTGKVLETKTTHKKTGKDDIITVDRFEYDHMDRLVSQTQQINDQVSERIVKNNYDDLGQLESKLVGNGTKTGYKHNVATTVSVNDNVISKIGGNQSTWDADICTEGSITGDGYVEFEAGSKNKYYMVGLSNNNNTASFASIKYAIYLNHSVYIFESGKNKGLKSTYKIGDIFKVERIGNKIYYKKNDEIIYTSLITSSGDLYGDVSMYHIGGIIKDFKTVDNSKGLQKVDYKYNVRGWLTNINEDVDNDNDLFNFTINYNNTTSAAPLYNGNISQTSWQTENVDKSKRTYNYTYDALNRILSAIDNTGRYNLNFVNYDKNGNITALRRQGHRNAQATSFGTMDDLVYGYKPNSNELIKVDDTIDNYGFKEIASTSIEYTYDANGNMITDKNKGITSITYNHLNLPTSVGFSSKQAAISYTYAADGTKLSKVVAGSGLATTTTQYAGNHIYENGELQFFSHAEGYVSAELVSGTLKFENVYQYKDHLGNMRLSYTDNNGDGNITQNEIVEEKNYYPFGLQHKGYNSGKSSIGNSKAEMFSFGGKELNQELGIEWHDFGARNYEASLGRWMNIDPLGEKMRRHSPYNYAFDNPIYFVDPDGMMPRGPIERPLKSQVISTSGVSVNYSHRHYYQNTNSKGYIVSGSHSHNYVNNTHRSNFKGSETRINTYNTNTVPAVTAFIASAKTGLPHLHEGVDIVEEVKTDVVGTYYNSEGDIVDSIDDGASTLIVDTTVTTTRTKFSGMEEPIKGGTTKKVVKTTSSYNIVKGITEIKETNKSTSSTMRTVNYDTTSPSFQDFVNLYTDFNQGRREVYLKKFEAATEKFLYDLDKATKDQWRNIKYH</sequence>
<dbReference type="NCBIfam" id="TIGR03696">
    <property type="entry name" value="Rhs_assc_core"/>
    <property type="match status" value="1"/>
</dbReference>
<keyword evidence="4" id="KW-1185">Reference proteome</keyword>
<dbReference type="RefSeq" id="WP_348710912.1">
    <property type="nucleotide sequence ID" value="NZ_CAXIXY010000003.1"/>
</dbReference>
<name>A0ABP1EIW9_9FLAO</name>
<evidence type="ECO:0000313" key="3">
    <source>
        <dbReference type="EMBL" id="CAL2080928.1"/>
    </source>
</evidence>
<feature type="chain" id="PRO_5045594578" evidence="1">
    <location>
        <begin position="21"/>
        <end position="1547"/>
    </location>
</feature>
<feature type="signal peptide" evidence="1">
    <location>
        <begin position="1"/>
        <end position="20"/>
    </location>
</feature>
<dbReference type="InterPro" id="IPR045619">
    <property type="entry name" value="DUF6443"/>
</dbReference>
<organism evidence="3 4">
    <name type="scientific">Tenacibaculum platacis</name>
    <dbReference type="NCBI Taxonomy" id="3137852"/>
    <lineage>
        <taxon>Bacteria</taxon>
        <taxon>Pseudomonadati</taxon>
        <taxon>Bacteroidota</taxon>
        <taxon>Flavobacteriia</taxon>
        <taxon>Flavobacteriales</taxon>
        <taxon>Flavobacteriaceae</taxon>
        <taxon>Tenacibaculum</taxon>
    </lineage>
</organism>
<evidence type="ECO:0000256" key="1">
    <source>
        <dbReference type="SAM" id="SignalP"/>
    </source>
</evidence>
<protein>
    <submittedName>
        <fullName evidence="3">Rhs family protein</fullName>
    </submittedName>
</protein>
<feature type="domain" description="DUF6443" evidence="2">
    <location>
        <begin position="280"/>
        <end position="390"/>
    </location>
</feature>
<dbReference type="Proteomes" id="UP001497416">
    <property type="component" value="Unassembled WGS sequence"/>
</dbReference>
<dbReference type="Pfam" id="PF20041">
    <property type="entry name" value="DUF6443"/>
    <property type="match status" value="1"/>
</dbReference>